<gene>
    <name evidence="1" type="ORF">Lalb_Chr02g0140961</name>
</gene>
<dbReference type="PANTHER" id="PTHR43443">
    <property type="entry name" value="3-HEXULOSE-6-PHOSPHATE ISOMERASE"/>
    <property type="match status" value="1"/>
</dbReference>
<dbReference type="InterPro" id="IPR046348">
    <property type="entry name" value="SIS_dom_sf"/>
</dbReference>
<comment type="caution">
    <text evidence="1">The sequence shown here is derived from an EMBL/GenBank/DDBJ whole genome shotgun (WGS) entry which is preliminary data.</text>
</comment>
<dbReference type="GO" id="GO:0016853">
    <property type="term" value="F:isomerase activity"/>
    <property type="evidence" value="ECO:0007669"/>
    <property type="project" value="UniProtKB-KW"/>
</dbReference>
<reference evidence="2" key="1">
    <citation type="journal article" date="2020" name="Nat. Commun.">
        <title>Genome sequence of the cluster root forming white lupin.</title>
        <authorList>
            <person name="Hufnagel B."/>
            <person name="Marques A."/>
            <person name="Soriano A."/>
            <person name="Marques L."/>
            <person name="Divol F."/>
            <person name="Doumas P."/>
            <person name="Sallet E."/>
            <person name="Mancinotti D."/>
            <person name="Carrere S."/>
            <person name="Marande W."/>
            <person name="Arribat S."/>
            <person name="Keller J."/>
            <person name="Huneau C."/>
            <person name="Blein T."/>
            <person name="Aime D."/>
            <person name="Laguerre M."/>
            <person name="Taylor J."/>
            <person name="Schubert V."/>
            <person name="Nelson M."/>
            <person name="Geu-Flores F."/>
            <person name="Crespi M."/>
            <person name="Gallardo-Guerrero K."/>
            <person name="Delaux P.-M."/>
            <person name="Salse J."/>
            <person name="Berges H."/>
            <person name="Guyot R."/>
            <person name="Gouzy J."/>
            <person name="Peret B."/>
        </authorList>
    </citation>
    <scope>NUCLEOTIDE SEQUENCE [LARGE SCALE GENOMIC DNA]</scope>
    <source>
        <strain evidence="2">cv. Amiga</strain>
    </source>
</reference>
<protein>
    <submittedName>
        <fullName evidence="1">Putative 6-phospho-3-hexuloisomerase</fullName>
    </submittedName>
</protein>
<accession>A0A6A4QY31</accession>
<name>A0A6A4QY31_LUPAL</name>
<dbReference type="PANTHER" id="PTHR43443:SF1">
    <property type="entry name" value="3-HEXULOSE-6-PHOSPHATE ISOMERASE"/>
    <property type="match status" value="1"/>
</dbReference>
<dbReference type="GO" id="GO:0097367">
    <property type="term" value="F:carbohydrate derivative binding"/>
    <property type="evidence" value="ECO:0007669"/>
    <property type="project" value="InterPro"/>
</dbReference>
<keyword evidence="1" id="KW-0413">Isomerase</keyword>
<dbReference type="OrthoDB" id="1915377at2759"/>
<dbReference type="InterPro" id="IPR017552">
    <property type="entry name" value="PHI/rmpB"/>
</dbReference>
<dbReference type="CDD" id="cd05005">
    <property type="entry name" value="SIS_PHI"/>
    <property type="match status" value="1"/>
</dbReference>
<keyword evidence="2" id="KW-1185">Reference proteome</keyword>
<organism evidence="1 2">
    <name type="scientific">Lupinus albus</name>
    <name type="common">White lupine</name>
    <name type="synonym">Lupinus termis</name>
    <dbReference type="NCBI Taxonomy" id="3870"/>
    <lineage>
        <taxon>Eukaryota</taxon>
        <taxon>Viridiplantae</taxon>
        <taxon>Streptophyta</taxon>
        <taxon>Embryophyta</taxon>
        <taxon>Tracheophyta</taxon>
        <taxon>Spermatophyta</taxon>
        <taxon>Magnoliopsida</taxon>
        <taxon>eudicotyledons</taxon>
        <taxon>Gunneridae</taxon>
        <taxon>Pentapetalae</taxon>
        <taxon>rosids</taxon>
        <taxon>fabids</taxon>
        <taxon>Fabales</taxon>
        <taxon>Fabaceae</taxon>
        <taxon>Papilionoideae</taxon>
        <taxon>50 kb inversion clade</taxon>
        <taxon>genistoids sensu lato</taxon>
        <taxon>core genistoids</taxon>
        <taxon>Genisteae</taxon>
        <taxon>Lupinus</taxon>
    </lineage>
</organism>
<dbReference type="AlphaFoldDB" id="A0A6A4QY31"/>
<sequence>MASSSSNSEDMAKEICRQIGSVFTKATHPYPSPLDLLLTELSTVASHKARVFLYGVGREGLMLKALCMRLTHVGLSAHLVFDMTTPPITANDLLIASAGPGGFSTVDAICSVARGNGGRVVVITAQPESGSCVKHANAVAYVAAETMADDEGEEKCRRLLPMGSVYEGALFVLFEMVVYKLGEALGQTPQAVRSRHTNLE</sequence>
<evidence type="ECO:0000313" key="2">
    <source>
        <dbReference type="Proteomes" id="UP000447434"/>
    </source>
</evidence>
<proteinExistence type="predicted"/>
<dbReference type="SUPFAM" id="SSF53697">
    <property type="entry name" value="SIS domain"/>
    <property type="match status" value="1"/>
</dbReference>
<evidence type="ECO:0000313" key="1">
    <source>
        <dbReference type="EMBL" id="KAE9618272.1"/>
    </source>
</evidence>
<dbReference type="Proteomes" id="UP000447434">
    <property type="component" value="Chromosome 2"/>
</dbReference>
<dbReference type="EMBL" id="WOCE01000002">
    <property type="protein sequence ID" value="KAE9618272.1"/>
    <property type="molecule type" value="Genomic_DNA"/>
</dbReference>
<dbReference type="GO" id="GO:1901135">
    <property type="term" value="P:carbohydrate derivative metabolic process"/>
    <property type="evidence" value="ECO:0007669"/>
    <property type="project" value="InterPro"/>
</dbReference>
<dbReference type="Gene3D" id="3.40.50.10490">
    <property type="entry name" value="Glucose-6-phosphate isomerase like protein, domain 1"/>
    <property type="match status" value="1"/>
</dbReference>